<feature type="transmembrane region" description="Helical" evidence="1">
    <location>
        <begin position="231"/>
        <end position="249"/>
    </location>
</feature>
<dbReference type="EMBL" id="AP025730">
    <property type="protein sequence ID" value="BDI05300.1"/>
    <property type="molecule type" value="Genomic_DNA"/>
</dbReference>
<dbReference type="RefSeq" id="WP_251973344.1">
    <property type="nucleotide sequence ID" value="NZ_AP025730.1"/>
</dbReference>
<feature type="transmembrane region" description="Helical" evidence="1">
    <location>
        <begin position="306"/>
        <end position="323"/>
    </location>
</feature>
<feature type="transmembrane region" description="Helical" evidence="1">
    <location>
        <begin position="12"/>
        <end position="34"/>
    </location>
</feature>
<feature type="transmembrane region" description="Helical" evidence="1">
    <location>
        <begin position="180"/>
        <end position="210"/>
    </location>
</feature>
<gene>
    <name evidence="2" type="ORF">CATMQ487_22700</name>
</gene>
<evidence type="ECO:0000256" key="1">
    <source>
        <dbReference type="SAM" id="Phobius"/>
    </source>
</evidence>
<accession>A0ABN6PJR9</accession>
<dbReference type="SUPFAM" id="SSF52309">
    <property type="entry name" value="N-(deoxy)ribosyltransferase-like"/>
    <property type="match status" value="1"/>
</dbReference>
<feature type="transmembrane region" description="Helical" evidence="1">
    <location>
        <begin position="107"/>
        <end position="128"/>
    </location>
</feature>
<feature type="transmembrane region" description="Helical" evidence="1">
    <location>
        <begin position="140"/>
        <end position="160"/>
    </location>
</feature>
<keyword evidence="3" id="KW-1185">Reference proteome</keyword>
<keyword evidence="1" id="KW-0472">Membrane</keyword>
<evidence type="ECO:0000313" key="2">
    <source>
        <dbReference type="EMBL" id="BDI05300.1"/>
    </source>
</evidence>
<feature type="transmembrane region" description="Helical" evidence="1">
    <location>
        <begin position="69"/>
        <end position="87"/>
    </location>
</feature>
<keyword evidence="1" id="KW-1133">Transmembrane helix</keyword>
<name>A0ABN6PJR9_9BURK</name>
<sequence length="545" mass="59000">MSTGTTFPVPYRLAAIVAVYVAYLLATFVLGSTVFNAQDFYWDDGVVIALTGIVLVRTGWRSAPPMRQFLLANALATLFLLVSDVSYGQDPSLWRANEHDGLQLTNVAYAVFLFIWICTWGLLVLALARRRPPSGRTVTVFAILMGGFVLLFGGFYLQLYQNSLATFSGRLDVALAVLELAAVVTGLAAMLLGVSYAMVLQVFGLTMLAAADMMMSEASARHIDFAAADPVWMLGLCLLLAGAVVHPRGQAVGASDRSSLGGSHRSGLSTLLLSLSLGSVLLSAVIGVVLRRGVEGRAVTPSSGEPFFFLLFVVGLVVVMVWLTDRFDRAVSYTENYATQLMRQHLRAGSWRDAAHHRLVWILEATGLGQVLDALQRASLQLRNDVLFLGPERLNPPQPDTPVPAKPTCFIVMPFGLAESDGVHQVLRQVCLSAHLQPVRGDDLFTPTDILDDIWRGIAGAHCVIADITGRNPNVMYELGMAHTLAKPVLILSRHADDIPIDLATRRVILYGTAAGDAGHEWQAQLAQRAQTAIHALMAQYPAGK</sequence>
<keyword evidence="1" id="KW-0812">Transmembrane</keyword>
<dbReference type="Gene3D" id="3.40.50.450">
    <property type="match status" value="1"/>
</dbReference>
<feature type="transmembrane region" description="Helical" evidence="1">
    <location>
        <begin position="269"/>
        <end position="294"/>
    </location>
</feature>
<feature type="transmembrane region" description="Helical" evidence="1">
    <location>
        <begin position="40"/>
        <end position="57"/>
    </location>
</feature>
<evidence type="ECO:0000313" key="3">
    <source>
        <dbReference type="Proteomes" id="UP001057498"/>
    </source>
</evidence>
<protein>
    <submittedName>
        <fullName evidence="2">Uncharacterized protein</fullName>
    </submittedName>
</protein>
<dbReference type="Proteomes" id="UP001057498">
    <property type="component" value="Chromosome"/>
</dbReference>
<proteinExistence type="predicted"/>
<organism evidence="2 3">
    <name type="scientific">Sphaerotilus microaerophilus</name>
    <dbReference type="NCBI Taxonomy" id="2914710"/>
    <lineage>
        <taxon>Bacteria</taxon>
        <taxon>Pseudomonadati</taxon>
        <taxon>Pseudomonadota</taxon>
        <taxon>Betaproteobacteria</taxon>
        <taxon>Burkholderiales</taxon>
        <taxon>Sphaerotilaceae</taxon>
        <taxon>Sphaerotilus</taxon>
    </lineage>
</organism>
<reference evidence="2" key="1">
    <citation type="submission" date="2022-04" db="EMBL/GenBank/DDBJ databases">
        <title>Whole genome sequence of Sphaerotilus sp. FB-5.</title>
        <authorList>
            <person name="Takeda M."/>
            <person name="Narihara S."/>
            <person name="Akimoto M."/>
            <person name="Akimoto R."/>
            <person name="Nishiyashiki S."/>
            <person name="Murakami T."/>
        </authorList>
    </citation>
    <scope>NUCLEOTIDE SEQUENCE</scope>
    <source>
        <strain evidence="2">FB-5</strain>
    </source>
</reference>